<organism evidence="1 2">
    <name type="scientific">Caerostris extrusa</name>
    <name type="common">Bark spider</name>
    <name type="synonym">Caerostris bankana</name>
    <dbReference type="NCBI Taxonomy" id="172846"/>
    <lineage>
        <taxon>Eukaryota</taxon>
        <taxon>Metazoa</taxon>
        <taxon>Ecdysozoa</taxon>
        <taxon>Arthropoda</taxon>
        <taxon>Chelicerata</taxon>
        <taxon>Arachnida</taxon>
        <taxon>Araneae</taxon>
        <taxon>Araneomorphae</taxon>
        <taxon>Entelegynae</taxon>
        <taxon>Araneoidea</taxon>
        <taxon>Araneidae</taxon>
        <taxon>Caerostris</taxon>
    </lineage>
</organism>
<dbReference type="EMBL" id="BPLR01016777">
    <property type="protein sequence ID" value="GIY86302.1"/>
    <property type="molecule type" value="Genomic_DNA"/>
</dbReference>
<comment type="caution">
    <text evidence="1">The sequence shown here is derived from an EMBL/GenBank/DDBJ whole genome shotgun (WGS) entry which is preliminary data.</text>
</comment>
<sequence length="141" mass="16103">MSMTKGTLSCLTNFSVVSRKYNDKSLLKIQFPKRKNKKYPEVFLTGTFKENSTEKRNCTEATKPIFSTISKPIGFTLRKGIAVPEKKNKKYPEVFLTGTFKENSRENSIGKETVPKLQSLYLFKPIGFTLRKGITSKLYTT</sequence>
<evidence type="ECO:0000313" key="1">
    <source>
        <dbReference type="EMBL" id="GIY86302.1"/>
    </source>
</evidence>
<evidence type="ECO:0000313" key="2">
    <source>
        <dbReference type="Proteomes" id="UP001054945"/>
    </source>
</evidence>
<dbReference type="AlphaFoldDB" id="A0AAV4WTV7"/>
<accession>A0AAV4WTV7</accession>
<gene>
    <name evidence="1" type="ORF">CEXT_563241</name>
</gene>
<protein>
    <submittedName>
        <fullName evidence="1">Uncharacterized protein</fullName>
    </submittedName>
</protein>
<name>A0AAV4WTV7_CAEEX</name>
<dbReference type="Proteomes" id="UP001054945">
    <property type="component" value="Unassembled WGS sequence"/>
</dbReference>
<reference evidence="1 2" key="1">
    <citation type="submission" date="2021-06" db="EMBL/GenBank/DDBJ databases">
        <title>Caerostris extrusa draft genome.</title>
        <authorList>
            <person name="Kono N."/>
            <person name="Arakawa K."/>
        </authorList>
    </citation>
    <scope>NUCLEOTIDE SEQUENCE [LARGE SCALE GENOMIC DNA]</scope>
</reference>
<keyword evidence="2" id="KW-1185">Reference proteome</keyword>
<proteinExistence type="predicted"/>